<dbReference type="InterPro" id="IPR000600">
    <property type="entry name" value="ROK"/>
</dbReference>
<gene>
    <name evidence="3" type="ORF">GCM10009665_73480</name>
</gene>
<dbReference type="CDD" id="cd00090">
    <property type="entry name" value="HTH_ARSR"/>
    <property type="match status" value="1"/>
</dbReference>
<evidence type="ECO:0000259" key="2">
    <source>
        <dbReference type="Pfam" id="PF01047"/>
    </source>
</evidence>
<dbReference type="Pfam" id="PF01047">
    <property type="entry name" value="MarR"/>
    <property type="match status" value="1"/>
</dbReference>
<dbReference type="InterPro" id="IPR036390">
    <property type="entry name" value="WH_DNA-bd_sf"/>
</dbReference>
<dbReference type="InterPro" id="IPR011991">
    <property type="entry name" value="ArsR-like_HTH"/>
</dbReference>
<accession>A0ABP4HRL8</accession>
<dbReference type="PANTHER" id="PTHR18964">
    <property type="entry name" value="ROK (REPRESSOR, ORF, KINASE) FAMILY"/>
    <property type="match status" value="1"/>
</dbReference>
<name>A0ABP4HRL8_9ACTN</name>
<proteinExistence type="inferred from homology"/>
<dbReference type="InterPro" id="IPR043129">
    <property type="entry name" value="ATPase_NBD"/>
</dbReference>
<feature type="domain" description="HTH marR-type" evidence="2">
    <location>
        <begin position="14"/>
        <end position="57"/>
    </location>
</feature>
<dbReference type="EMBL" id="BAAALF010000262">
    <property type="protein sequence ID" value="GAA1275683.1"/>
    <property type="molecule type" value="Genomic_DNA"/>
</dbReference>
<dbReference type="InterPro" id="IPR000835">
    <property type="entry name" value="HTH_MarR-typ"/>
</dbReference>
<protein>
    <submittedName>
        <fullName evidence="3">ROK family protein</fullName>
    </submittedName>
</protein>
<evidence type="ECO:0000313" key="4">
    <source>
        <dbReference type="Proteomes" id="UP001500037"/>
    </source>
</evidence>
<evidence type="ECO:0000313" key="3">
    <source>
        <dbReference type="EMBL" id="GAA1275683.1"/>
    </source>
</evidence>
<sequence length="436" mass="44242">MTEQPWNRQRLRSNNEWLLLERLRTEGPASRAQLARDTGLSKPTVSAALATLEQAGLAREAGLLAPERGRVAVLYEPDPTAGHVLGIDIGRAWLRIAVADLTGEIVARRDVPNLGRTADAVADAVVAGARDAIEEAGLTAADVVHSAIATPGVWDESEQRVRYAANLPGWGRRGLFDRLRAGLATEISVHNDANLAALGEYARGAGAGSRLFVYLLIGTGLGMGVVAGGRLQRGAHGAAGEIGFLPLPGGRVGGGGGAISAGGSGGSGGSAVSGGTGGADGVISAGEAGGADGPEREQHRGMLESAASAESVVRTARELGLRGADDAKAVFEAARAGDPAALAAVQHEAEQLAYAVAVISSVLDPDLVVLGGGVGHSADLLLDRIEAALPALTPLRPRLAPSLLGEEAVLIGALATALRTARPAVFERRSAAVARG</sequence>
<comment type="caution">
    <text evidence="3">The sequence shown here is derived from an EMBL/GenBank/DDBJ whole genome shotgun (WGS) entry which is preliminary data.</text>
</comment>
<reference evidence="4" key="1">
    <citation type="journal article" date="2019" name="Int. J. Syst. Evol. Microbiol.">
        <title>The Global Catalogue of Microorganisms (GCM) 10K type strain sequencing project: providing services to taxonomists for standard genome sequencing and annotation.</title>
        <authorList>
            <consortium name="The Broad Institute Genomics Platform"/>
            <consortium name="The Broad Institute Genome Sequencing Center for Infectious Disease"/>
            <person name="Wu L."/>
            <person name="Ma J."/>
        </authorList>
    </citation>
    <scope>NUCLEOTIDE SEQUENCE [LARGE SCALE GENOMIC DNA]</scope>
    <source>
        <strain evidence="4">JCM 13004</strain>
    </source>
</reference>
<dbReference type="Gene3D" id="1.10.10.10">
    <property type="entry name" value="Winged helix-like DNA-binding domain superfamily/Winged helix DNA-binding domain"/>
    <property type="match status" value="1"/>
</dbReference>
<dbReference type="SUPFAM" id="SSF53067">
    <property type="entry name" value="Actin-like ATPase domain"/>
    <property type="match status" value="1"/>
</dbReference>
<organism evidence="3 4">
    <name type="scientific">Kitasatospora nipponensis</name>
    <dbReference type="NCBI Taxonomy" id="258049"/>
    <lineage>
        <taxon>Bacteria</taxon>
        <taxon>Bacillati</taxon>
        <taxon>Actinomycetota</taxon>
        <taxon>Actinomycetes</taxon>
        <taxon>Kitasatosporales</taxon>
        <taxon>Streptomycetaceae</taxon>
        <taxon>Kitasatospora</taxon>
    </lineage>
</organism>
<dbReference type="Gene3D" id="3.30.420.40">
    <property type="match status" value="3"/>
</dbReference>
<keyword evidence="4" id="KW-1185">Reference proteome</keyword>
<dbReference type="InterPro" id="IPR036388">
    <property type="entry name" value="WH-like_DNA-bd_sf"/>
</dbReference>
<dbReference type="PANTHER" id="PTHR18964:SF149">
    <property type="entry name" value="BIFUNCTIONAL UDP-N-ACETYLGLUCOSAMINE 2-EPIMERASE_N-ACETYLMANNOSAMINE KINASE"/>
    <property type="match status" value="1"/>
</dbReference>
<dbReference type="Proteomes" id="UP001500037">
    <property type="component" value="Unassembled WGS sequence"/>
</dbReference>
<dbReference type="SUPFAM" id="SSF46785">
    <property type="entry name" value="Winged helix' DNA-binding domain"/>
    <property type="match status" value="1"/>
</dbReference>
<dbReference type="Pfam" id="PF00480">
    <property type="entry name" value="ROK"/>
    <property type="match status" value="1"/>
</dbReference>
<dbReference type="RefSeq" id="WP_344446591.1">
    <property type="nucleotide sequence ID" value="NZ_BAAALF010000262.1"/>
</dbReference>
<comment type="similarity">
    <text evidence="1">Belongs to the ROK (NagC/XylR) family.</text>
</comment>
<evidence type="ECO:0000256" key="1">
    <source>
        <dbReference type="ARBA" id="ARBA00006479"/>
    </source>
</evidence>